<dbReference type="FunFam" id="2.60.40.10:FF:000026">
    <property type="entry name" value="roundabout homolog 2 isoform X1"/>
    <property type="match status" value="1"/>
</dbReference>
<sequence length="171" mass="18761">MRSPRITEHPTDMTVARNDPVTLKCSADGTPAPTIEWYRDGELIISSNGNGHKSGSNSHRVMLPGGDLFFFRVVHGRKESDAGVYWCLARNPQGSSRSRNATLTVACKSYKEKNVDGKLETLLCMFFDWTVALLITGGMNTLTPSGGSSQPVGMEKGNPWVATNNHFNETR</sequence>
<dbReference type="PANTHER" id="PTHR10075">
    <property type="entry name" value="BASIGIN RELATED"/>
    <property type="match status" value="1"/>
</dbReference>
<dbReference type="GO" id="GO:0048468">
    <property type="term" value="P:cell development"/>
    <property type="evidence" value="ECO:0007669"/>
    <property type="project" value="UniProtKB-ARBA"/>
</dbReference>
<dbReference type="AlphaFoldDB" id="A0A8J2RQI3"/>
<dbReference type="PANTHER" id="PTHR10075:SF14">
    <property type="entry name" value="CELL ADHESION MOLECULE DSCAM2-RELATED"/>
    <property type="match status" value="1"/>
</dbReference>
<dbReference type="SUPFAM" id="SSF48726">
    <property type="entry name" value="Immunoglobulin"/>
    <property type="match status" value="1"/>
</dbReference>
<dbReference type="EMBL" id="CAKKLH010000113">
    <property type="protein sequence ID" value="CAH0103749.1"/>
    <property type="molecule type" value="Genomic_DNA"/>
</dbReference>
<name>A0A8J2RQI3_9CRUS</name>
<gene>
    <name evidence="4" type="ORF">DGAL_LOCUS6422</name>
</gene>
<keyword evidence="5" id="KW-1185">Reference proteome</keyword>
<dbReference type="InterPro" id="IPR013783">
    <property type="entry name" value="Ig-like_fold"/>
</dbReference>
<proteinExistence type="predicted"/>
<dbReference type="Pfam" id="PF13927">
    <property type="entry name" value="Ig_3"/>
    <property type="match status" value="1"/>
</dbReference>
<dbReference type="SMART" id="SM00409">
    <property type="entry name" value="IG"/>
    <property type="match status" value="1"/>
</dbReference>
<evidence type="ECO:0000313" key="4">
    <source>
        <dbReference type="EMBL" id="CAH0103749.1"/>
    </source>
</evidence>
<reference evidence="4" key="1">
    <citation type="submission" date="2021-11" db="EMBL/GenBank/DDBJ databases">
        <authorList>
            <person name="Schell T."/>
        </authorList>
    </citation>
    <scope>NUCLEOTIDE SEQUENCE</scope>
    <source>
        <strain evidence="4">M5</strain>
    </source>
</reference>
<evidence type="ECO:0000313" key="5">
    <source>
        <dbReference type="Proteomes" id="UP000789390"/>
    </source>
</evidence>
<accession>A0A8J2RQI3</accession>
<dbReference type="Proteomes" id="UP000789390">
    <property type="component" value="Unassembled WGS sequence"/>
</dbReference>
<dbReference type="PROSITE" id="PS50835">
    <property type="entry name" value="IG_LIKE"/>
    <property type="match status" value="1"/>
</dbReference>
<dbReference type="SMART" id="SM00408">
    <property type="entry name" value="IGc2"/>
    <property type="match status" value="1"/>
</dbReference>
<dbReference type="InterPro" id="IPR007110">
    <property type="entry name" value="Ig-like_dom"/>
</dbReference>
<keyword evidence="1" id="KW-0393">Immunoglobulin domain</keyword>
<dbReference type="InterPro" id="IPR036179">
    <property type="entry name" value="Ig-like_dom_sf"/>
</dbReference>
<evidence type="ECO:0000256" key="2">
    <source>
        <dbReference type="SAM" id="MobiDB-lite"/>
    </source>
</evidence>
<dbReference type="Gene3D" id="2.60.40.10">
    <property type="entry name" value="Immunoglobulins"/>
    <property type="match status" value="1"/>
</dbReference>
<organism evidence="4 5">
    <name type="scientific">Daphnia galeata</name>
    <dbReference type="NCBI Taxonomy" id="27404"/>
    <lineage>
        <taxon>Eukaryota</taxon>
        <taxon>Metazoa</taxon>
        <taxon>Ecdysozoa</taxon>
        <taxon>Arthropoda</taxon>
        <taxon>Crustacea</taxon>
        <taxon>Branchiopoda</taxon>
        <taxon>Diplostraca</taxon>
        <taxon>Cladocera</taxon>
        <taxon>Anomopoda</taxon>
        <taxon>Daphniidae</taxon>
        <taxon>Daphnia</taxon>
    </lineage>
</organism>
<feature type="compositionally biased region" description="Polar residues" evidence="2">
    <location>
        <begin position="161"/>
        <end position="171"/>
    </location>
</feature>
<feature type="domain" description="Ig-like" evidence="3">
    <location>
        <begin position="4"/>
        <end position="104"/>
    </location>
</feature>
<evidence type="ECO:0000256" key="1">
    <source>
        <dbReference type="ARBA" id="ARBA00023319"/>
    </source>
</evidence>
<dbReference type="InterPro" id="IPR003599">
    <property type="entry name" value="Ig_sub"/>
</dbReference>
<dbReference type="OrthoDB" id="6361337at2759"/>
<evidence type="ECO:0000259" key="3">
    <source>
        <dbReference type="PROSITE" id="PS50835"/>
    </source>
</evidence>
<protein>
    <recommendedName>
        <fullName evidence="3">Ig-like domain-containing protein</fullName>
    </recommendedName>
</protein>
<comment type="caution">
    <text evidence="4">The sequence shown here is derived from an EMBL/GenBank/DDBJ whole genome shotgun (WGS) entry which is preliminary data.</text>
</comment>
<dbReference type="InterPro" id="IPR003598">
    <property type="entry name" value="Ig_sub2"/>
</dbReference>
<feature type="region of interest" description="Disordered" evidence="2">
    <location>
        <begin position="144"/>
        <end position="171"/>
    </location>
</feature>